<organism evidence="1 2">
    <name type="scientific">Marinobacter nanhaiticus D15-8W</name>
    <dbReference type="NCBI Taxonomy" id="626887"/>
    <lineage>
        <taxon>Bacteria</taxon>
        <taxon>Pseudomonadati</taxon>
        <taxon>Pseudomonadota</taxon>
        <taxon>Gammaproteobacteria</taxon>
        <taxon>Pseudomonadales</taxon>
        <taxon>Marinobacteraceae</taxon>
        <taxon>Marinobacter</taxon>
    </lineage>
</organism>
<dbReference type="AlphaFoldDB" id="N6W2Z4"/>
<dbReference type="Proteomes" id="UP000013165">
    <property type="component" value="Unassembled WGS sequence"/>
</dbReference>
<protein>
    <submittedName>
        <fullName evidence="1">Uncharacterized protein</fullName>
    </submittedName>
</protein>
<sequence length="92" mass="10499">MSLDAVFHRIQRRFMVQAHGSEPRGVSGEQAVPRSFSPEVLTGLVPKSEIERLVDYERKKFALRVAKADQTRMENCVSRVRERIEQSKAEAA</sequence>
<comment type="caution">
    <text evidence="1">The sequence shown here is derived from an EMBL/GenBank/DDBJ whole genome shotgun (WGS) entry which is preliminary data.</text>
</comment>
<accession>N6W2Z4</accession>
<evidence type="ECO:0000313" key="2">
    <source>
        <dbReference type="Proteomes" id="UP000013165"/>
    </source>
</evidence>
<dbReference type="STRING" id="626887.J057_01885"/>
<proteinExistence type="predicted"/>
<keyword evidence="2" id="KW-1185">Reference proteome</keyword>
<gene>
    <name evidence="1" type="ORF">J057_01885</name>
</gene>
<evidence type="ECO:0000313" key="1">
    <source>
        <dbReference type="EMBL" id="ENO16915.1"/>
    </source>
</evidence>
<dbReference type="RefSeq" id="WP_004582922.1">
    <property type="nucleotide sequence ID" value="NZ_AP028878.1"/>
</dbReference>
<dbReference type="PATRIC" id="fig|626887.3.peg.354"/>
<name>N6W2Z4_9GAMM</name>
<dbReference type="EMBL" id="APLQ01000009">
    <property type="protein sequence ID" value="ENO16915.1"/>
    <property type="molecule type" value="Genomic_DNA"/>
</dbReference>
<dbReference type="HOGENOM" id="CLU_2409789_0_0_6"/>
<reference evidence="1 2" key="1">
    <citation type="journal article" date="2013" name="Genome Announc.">
        <title>Genome Sequence of the Polycyclic Aromatic Hydrocarbon-Degrading Bacterium Strain Marinobacter nanhaiticus D15-8WT.</title>
        <authorList>
            <person name="Cui Z."/>
            <person name="Gao W."/>
            <person name="Li Q."/>
            <person name="Xu G."/>
            <person name="Zheng L."/>
        </authorList>
    </citation>
    <scope>NUCLEOTIDE SEQUENCE [LARGE SCALE GENOMIC DNA]</scope>
    <source>
        <strain evidence="1 2">D15-8W</strain>
    </source>
</reference>